<keyword evidence="4" id="KW-0802">TPR repeat</keyword>
<dbReference type="KEGG" id="ngr:NAEGRDRAFT_67131"/>
<feature type="repeat" description="WD" evidence="7">
    <location>
        <begin position="131"/>
        <end position="165"/>
    </location>
</feature>
<feature type="domain" description="IF140/IFT172/WDR19 TPR" evidence="12">
    <location>
        <begin position="770"/>
        <end position="1273"/>
    </location>
</feature>
<evidence type="ECO:0000259" key="11">
    <source>
        <dbReference type="Pfam" id="PF24760"/>
    </source>
</evidence>
<dbReference type="OrthoDB" id="10258787at2759"/>
<comment type="subcellular location">
    <subcellularLocation>
        <location evidence="1">Cell projection</location>
        <location evidence="1">Cilium</location>
    </subcellularLocation>
</comment>
<proteinExistence type="predicted"/>
<dbReference type="GO" id="GO:0005930">
    <property type="term" value="C:axoneme"/>
    <property type="evidence" value="ECO:0007669"/>
    <property type="project" value="TreeGrafter"/>
</dbReference>
<dbReference type="GO" id="GO:0035721">
    <property type="term" value="P:intraciliary retrograde transport"/>
    <property type="evidence" value="ECO:0007669"/>
    <property type="project" value="TreeGrafter"/>
</dbReference>
<evidence type="ECO:0000256" key="7">
    <source>
        <dbReference type="PROSITE-ProRule" id="PRU00221"/>
    </source>
</evidence>
<evidence type="ECO:0000259" key="9">
    <source>
        <dbReference type="Pfam" id="PF23383"/>
    </source>
</evidence>
<evidence type="ECO:0000256" key="1">
    <source>
        <dbReference type="ARBA" id="ARBA00004138"/>
    </source>
</evidence>
<sequence length="1471" mass="167578">MSSTLPPSASSSSLYNIGLVTGTFGNSVIYENFTLQGTTNNKFHSPVCSQWHRKYPLLAISKANGVVSVYDDHGEKNERVNLSRSSNCTAIGWHPTKFILCTGWKDGAILLYNDKDPHNQKEIELEEHGKICAIKWSPDGERLITAHQDGNIGIWKFEGGKLKHILNYENPGNVVETPEQIVFKTNRDPSTELSWIFFVGVSTGQGSKIVVGVADDLAENLQKSQNGTVRYESLNDTGIQFNGSQIMSVLFHREKSQLVLLTDTALLVVYKINASISKPNEIGMKQVMRTKISISNSTGATIKTLWVGSGVIATITSNESMVRVWNLETDENTTLMLNSPLEHEVVISFSFNPQKRAIVAGTSTGRLVFWVFTGNQKTRDQWEKYGEYSLPSRASVNMVSWGCGEKVLCYGSGENNDIEILQETSFKKRMKNNTIAIQNSLNTVVIGKPNFAPGEDKIPPRTIKTGINIRDFDHTDTHIIVSNNSVLELFETRGTELIRKAEAFEIPSICVGLHSESIFVPTNGSVNSNPRIEVYSFKGIKKQTLQLSEEEGVPICIDVQSDFITIATNTNHVRMWHVLGREAKPVSVSKRVFDNNESDSSEKTYISSVKCNCNGTMLALLGKLKNEGEMDLLTPSTKLYVYDFEHDKLQKFDFETKFKGGTPTSVYWDLTEPNLLSVELKNSESESYVCTMFATQEHGTLFQDYFKIDKTSQSLVGQCVPNLFFVKNNFNSDDIFEKRPMKDFEGIEEEQLSSKTKKALLNFSFYLNIGSMEEAYKSVKQIESKSSIWYNMAKMCVKTRKMEISEICLGNMKNALAARALRKIKESEPNEPLSWIATLAIQLGMVDEAEKLYNECERFDLLNEMYQSIGNWEKALEIAKTKDRIHLKTTYYKYARFLEQEIGDLKGAERQYELSNTHKYEVPRMYYSAGDLQSLQNYILSRPDDKDLNKWWAQYCEGNTDYEEALKFYVQANDFLSQVRMYCFIGNLKMAADIVKKSQEKSAAYYFAKQLENEKDNKKLLEHAIKYYKFAGCFNEAVRVSKVLGNDNEALNLALQSANEKLMIEVAQYFESSGQTDKSVLLYQKGGNLSRAIDLCFKYQLFETLSTIADNIFNDKSESKVDDDPEVFMKCGQFFIEHQQYERAVQMYIRAKEYELALELCVTRNVKLTEEMADQMSPPSTDENLTEEKIVLLRKIAKVASMQNNYSVATKKYVQAGDKSKAMKILIKSGDTEKIMLFAVLSRQKQLYIQAANYLQSLDWHNEPEIIKSIISFYTKAKAWKHLSVFFELCSQVEIDEYRDYEKALDALRESSKYLSKEIKLKTSESNELRLKQLNQKILYIEKFILGKSLMNSKNNETQFVSICRELINGVNNLDPNDDPVIEVDDALRVGDVFAILIEYYLQTLQDTSEAYKLILEMKQKEITLNYFLDDEMIKSICKSVGVDYNEVMPPEDNHSTRTGDDDIQEEIDED</sequence>
<dbReference type="Gene3D" id="2.130.10.10">
    <property type="entry name" value="YVTN repeat-like/Quinoprotein amine dehydrogenase"/>
    <property type="match status" value="2"/>
</dbReference>
<dbReference type="VEuPathDB" id="AmoebaDB:NAEGRDRAFT_67131"/>
<dbReference type="OMA" id="FYKFHTI"/>
<evidence type="ECO:0000256" key="8">
    <source>
        <dbReference type="SAM" id="MobiDB-lite"/>
    </source>
</evidence>
<dbReference type="GO" id="GO:0036064">
    <property type="term" value="C:ciliary basal body"/>
    <property type="evidence" value="ECO:0007669"/>
    <property type="project" value="TreeGrafter"/>
</dbReference>
<reference evidence="13 14" key="1">
    <citation type="journal article" date="2010" name="Cell">
        <title>The genome of Naegleria gruberi illuminates early eukaryotic versatility.</title>
        <authorList>
            <person name="Fritz-Laylin L.K."/>
            <person name="Prochnik S.E."/>
            <person name="Ginger M.L."/>
            <person name="Dacks J.B."/>
            <person name="Carpenter M.L."/>
            <person name="Field M.C."/>
            <person name="Kuo A."/>
            <person name="Paredez A."/>
            <person name="Chapman J."/>
            <person name="Pham J."/>
            <person name="Shu S."/>
            <person name="Neupane R."/>
            <person name="Cipriano M."/>
            <person name="Mancuso J."/>
            <person name="Tu H."/>
            <person name="Salamov A."/>
            <person name="Lindquist E."/>
            <person name="Shapiro H."/>
            <person name="Lucas S."/>
            <person name="Grigoriev I.V."/>
            <person name="Cande W.Z."/>
            <person name="Fulton C."/>
            <person name="Rokhsar D.S."/>
            <person name="Dawson S.C."/>
        </authorList>
    </citation>
    <scope>NUCLEOTIDE SEQUENCE [LARGE SCALE GENOMIC DNA]</scope>
    <source>
        <strain evidence="13 14">NEG-M</strain>
    </source>
</reference>
<dbReference type="SUPFAM" id="SSF82171">
    <property type="entry name" value="DPP6 N-terminal domain-like"/>
    <property type="match status" value="1"/>
</dbReference>
<dbReference type="RefSeq" id="XP_002677753.1">
    <property type="nucleotide sequence ID" value="XM_002677707.1"/>
</dbReference>
<dbReference type="InterPro" id="IPR056168">
    <property type="entry name" value="TPR_IF140/IFT172/WDR19"/>
</dbReference>
<evidence type="ECO:0000313" key="13">
    <source>
        <dbReference type="EMBL" id="EFC45009.1"/>
    </source>
</evidence>
<dbReference type="Pfam" id="PF23383">
    <property type="entry name" value="Beta-prop_IFT140_1st"/>
    <property type="match status" value="1"/>
</dbReference>
<protein>
    <submittedName>
        <fullName evidence="13">IFT140</fullName>
    </submittedName>
</protein>
<dbReference type="GO" id="GO:0030991">
    <property type="term" value="C:intraciliary transport particle A"/>
    <property type="evidence" value="ECO:0007669"/>
    <property type="project" value="TreeGrafter"/>
</dbReference>
<dbReference type="InterPro" id="IPR056154">
    <property type="entry name" value="Beta-prop_IFT140_1st"/>
</dbReference>
<gene>
    <name evidence="13" type="ORF">NAEGRDRAFT_67131</name>
</gene>
<dbReference type="InterPro" id="IPR056156">
    <property type="entry name" value="TPR_IF140_C"/>
</dbReference>
<dbReference type="InterPro" id="IPR056155">
    <property type="entry name" value="Beta-prop_IFT140_2nd"/>
</dbReference>
<dbReference type="EMBL" id="GG738865">
    <property type="protein sequence ID" value="EFC45009.1"/>
    <property type="molecule type" value="Genomic_DNA"/>
</dbReference>
<keyword evidence="6" id="KW-0966">Cell projection</keyword>
<dbReference type="SMART" id="SM00320">
    <property type="entry name" value="WD40"/>
    <property type="match status" value="3"/>
</dbReference>
<dbReference type="PANTHER" id="PTHR15722">
    <property type="entry name" value="IFT140/172-RELATED"/>
    <property type="match status" value="1"/>
</dbReference>
<dbReference type="PROSITE" id="PS50082">
    <property type="entry name" value="WD_REPEATS_2"/>
    <property type="match status" value="1"/>
</dbReference>
<dbReference type="Pfam" id="PF24760">
    <property type="entry name" value="TPR_IF140_C"/>
    <property type="match status" value="1"/>
</dbReference>
<organism evidence="14">
    <name type="scientific">Naegleria gruberi</name>
    <name type="common">Amoeba</name>
    <dbReference type="NCBI Taxonomy" id="5762"/>
    <lineage>
        <taxon>Eukaryota</taxon>
        <taxon>Discoba</taxon>
        <taxon>Heterolobosea</taxon>
        <taxon>Tetramitia</taxon>
        <taxon>Eutetramitia</taxon>
        <taxon>Vahlkampfiidae</taxon>
        <taxon>Naegleria</taxon>
    </lineage>
</organism>
<dbReference type="InterPro" id="IPR036322">
    <property type="entry name" value="WD40_repeat_dom_sf"/>
</dbReference>
<feature type="region of interest" description="Disordered" evidence="8">
    <location>
        <begin position="1448"/>
        <end position="1471"/>
    </location>
</feature>
<name>D2VE31_NAEGR</name>
<evidence type="ECO:0000259" key="10">
    <source>
        <dbReference type="Pfam" id="PF23385"/>
    </source>
</evidence>
<dbReference type="Proteomes" id="UP000006671">
    <property type="component" value="Unassembled WGS sequence"/>
</dbReference>
<dbReference type="eggNOG" id="KOG3617">
    <property type="taxonomic scope" value="Eukaryota"/>
</dbReference>
<keyword evidence="3" id="KW-0677">Repeat</keyword>
<dbReference type="Pfam" id="PF24762">
    <property type="entry name" value="TPR_IF140-IFT172"/>
    <property type="match status" value="1"/>
</dbReference>
<feature type="domain" description="IFT140 second beta-propeller" evidence="10">
    <location>
        <begin position="436"/>
        <end position="727"/>
    </location>
</feature>
<dbReference type="STRING" id="5762.D2VE31"/>
<feature type="compositionally biased region" description="Basic and acidic residues" evidence="8">
    <location>
        <begin position="1452"/>
        <end position="1461"/>
    </location>
</feature>
<dbReference type="GeneID" id="8849310"/>
<evidence type="ECO:0000313" key="14">
    <source>
        <dbReference type="Proteomes" id="UP000006671"/>
    </source>
</evidence>
<dbReference type="SUPFAM" id="SSF50978">
    <property type="entry name" value="WD40 repeat-like"/>
    <property type="match status" value="1"/>
</dbReference>
<evidence type="ECO:0000256" key="2">
    <source>
        <dbReference type="ARBA" id="ARBA00022574"/>
    </source>
</evidence>
<feature type="compositionally biased region" description="Acidic residues" evidence="8">
    <location>
        <begin position="1462"/>
        <end position="1471"/>
    </location>
</feature>
<dbReference type="PANTHER" id="PTHR15722:SF7">
    <property type="entry name" value="INTRAFLAGELLAR TRANSPORT PROTEIN 140 HOMOLOG"/>
    <property type="match status" value="1"/>
</dbReference>
<keyword evidence="14" id="KW-1185">Reference proteome</keyword>
<feature type="domain" description="IFT140 first beta-propeller" evidence="9">
    <location>
        <begin position="42"/>
        <end position="423"/>
    </location>
</feature>
<dbReference type="InterPro" id="IPR015943">
    <property type="entry name" value="WD40/YVTN_repeat-like_dom_sf"/>
</dbReference>
<keyword evidence="5" id="KW-0969">Cilium</keyword>
<keyword evidence="2 7" id="KW-0853">WD repeat</keyword>
<evidence type="ECO:0000256" key="3">
    <source>
        <dbReference type="ARBA" id="ARBA00022737"/>
    </source>
</evidence>
<evidence type="ECO:0000256" key="5">
    <source>
        <dbReference type="ARBA" id="ARBA00023069"/>
    </source>
</evidence>
<evidence type="ECO:0000259" key="12">
    <source>
        <dbReference type="Pfam" id="PF24762"/>
    </source>
</evidence>
<dbReference type="InParanoid" id="D2VE31"/>
<evidence type="ECO:0000256" key="4">
    <source>
        <dbReference type="ARBA" id="ARBA00022803"/>
    </source>
</evidence>
<dbReference type="Gene3D" id="1.25.40.470">
    <property type="match status" value="2"/>
</dbReference>
<feature type="domain" description="IF140 C-terminal TPR" evidence="11">
    <location>
        <begin position="1282"/>
        <end position="1419"/>
    </location>
</feature>
<dbReference type="InterPro" id="IPR001680">
    <property type="entry name" value="WD40_rpt"/>
</dbReference>
<evidence type="ECO:0000256" key="6">
    <source>
        <dbReference type="ARBA" id="ARBA00023273"/>
    </source>
</evidence>
<dbReference type="Pfam" id="PF23385">
    <property type="entry name" value="Beta-prop_IFT140_2nd"/>
    <property type="match status" value="1"/>
</dbReference>
<accession>D2VE31</accession>